<dbReference type="InterPro" id="IPR043504">
    <property type="entry name" value="Peptidase_S1_PA_chymotrypsin"/>
</dbReference>
<reference evidence="9" key="1">
    <citation type="journal article" date="2014" name="Insect Biochem. Mol. Biol.">
        <title>An insight into the sialome of the frog biting fly, Corethrella appendiculata.</title>
        <authorList>
            <person name="Ribeiro J.M.C."/>
            <person name="Chagas A.C."/>
            <person name="Pham V.M."/>
            <person name="Lounibos L.P."/>
            <person name="Calvo E."/>
        </authorList>
    </citation>
    <scope>NUCLEOTIDE SEQUENCE</scope>
    <source>
        <tissue evidence="9">Salivary glands</tissue>
    </source>
</reference>
<dbReference type="SUPFAM" id="SSF50494">
    <property type="entry name" value="Trypsin-like serine proteases"/>
    <property type="match status" value="1"/>
</dbReference>
<dbReference type="InterPro" id="IPR009003">
    <property type="entry name" value="Peptidase_S1_PA"/>
</dbReference>
<evidence type="ECO:0000256" key="7">
    <source>
        <dbReference type="SAM" id="SignalP"/>
    </source>
</evidence>
<feature type="chain" id="PRO_5004660119" description="Phenoloxidase-activating factor 2" evidence="7">
    <location>
        <begin position="20"/>
        <end position="415"/>
    </location>
</feature>
<dbReference type="AlphaFoldDB" id="U5ERE0"/>
<dbReference type="SMART" id="SM00020">
    <property type="entry name" value="Tryp_SPc"/>
    <property type="match status" value="1"/>
</dbReference>
<dbReference type="Pfam" id="PF18322">
    <property type="entry name" value="CLIP_1"/>
    <property type="match status" value="1"/>
</dbReference>
<evidence type="ECO:0000259" key="8">
    <source>
        <dbReference type="PROSITE" id="PS50240"/>
    </source>
</evidence>
<evidence type="ECO:0000256" key="5">
    <source>
        <dbReference type="ARBA" id="ARBA00068096"/>
    </source>
</evidence>
<evidence type="ECO:0000256" key="4">
    <source>
        <dbReference type="ARBA" id="ARBA00024195"/>
    </source>
</evidence>
<evidence type="ECO:0000256" key="3">
    <source>
        <dbReference type="ARBA" id="ARBA00023157"/>
    </source>
</evidence>
<keyword evidence="2" id="KW-0964">Secreted</keyword>
<dbReference type="GO" id="GO:0005576">
    <property type="term" value="C:extracellular region"/>
    <property type="evidence" value="ECO:0007669"/>
    <property type="project" value="UniProtKB-SubCell"/>
</dbReference>
<dbReference type="Gene3D" id="2.40.10.10">
    <property type="entry name" value="Trypsin-like serine proteases"/>
    <property type="match status" value="1"/>
</dbReference>
<dbReference type="InterPro" id="IPR001254">
    <property type="entry name" value="Trypsin_dom"/>
</dbReference>
<dbReference type="PRINTS" id="PR00722">
    <property type="entry name" value="CHYMOTRYPSIN"/>
</dbReference>
<sequence>MVWKNIFVAFLVTSAVVKADDLEALINSVFNLTDPQGATTVATPIAPQPGPQPGPIVPAPIDVDPGVNAENHCSGECVQYYLCNDDKINDNGEGLIDIRFEGDEEETCVDYLESCCEKKNIVVEPIIPELPKLETIGCGARNPDGVGFRITGNNDGESEFAEFPWMVAVLKEEKTNDLLLNVYECGGSLIAPNVVLTSAHCVFEKKKDAFLVRAGEWDTQTKNELYGHQDRKVIDVIIHEQYNKGTLYNDVALLILQTPFDLAENVQTVCLPPQAHNFDLSRCYASGWGKNVFGREGKYQVILKKVHLPVVPHAKCQQALRTTRLGKRFNLHDSFLCAGGEPGKDTCRGDGGSPLVCPIAGAKERYYQAGIVAWGIGCGEDQIPGVYADVAKQRNWIDAKLKLKNVDPRHYTYLP</sequence>
<evidence type="ECO:0000313" key="9">
    <source>
        <dbReference type="EMBL" id="JAB56081.1"/>
    </source>
</evidence>
<keyword evidence="7" id="KW-0732">Signal</keyword>
<feature type="domain" description="Peptidase S1" evidence="8">
    <location>
        <begin position="150"/>
        <end position="402"/>
    </location>
</feature>
<dbReference type="GO" id="GO:0004252">
    <property type="term" value="F:serine-type endopeptidase activity"/>
    <property type="evidence" value="ECO:0007669"/>
    <property type="project" value="InterPro"/>
</dbReference>
<name>U5ERE0_9DIPT</name>
<dbReference type="PROSITE" id="PS50240">
    <property type="entry name" value="TRYPSIN_DOM"/>
    <property type="match status" value="1"/>
</dbReference>
<accession>U5ERE0</accession>
<feature type="signal peptide" evidence="7">
    <location>
        <begin position="1"/>
        <end position="19"/>
    </location>
</feature>
<dbReference type="FunFam" id="2.40.10.10:FF:000038">
    <property type="entry name" value="Serine protease"/>
    <property type="match status" value="1"/>
</dbReference>
<dbReference type="GO" id="GO:0006508">
    <property type="term" value="P:proteolysis"/>
    <property type="evidence" value="ECO:0007669"/>
    <property type="project" value="InterPro"/>
</dbReference>
<evidence type="ECO:0000256" key="2">
    <source>
        <dbReference type="ARBA" id="ARBA00022525"/>
    </source>
</evidence>
<dbReference type="InterPro" id="IPR001314">
    <property type="entry name" value="Peptidase_S1A"/>
</dbReference>
<dbReference type="EMBL" id="GANO01003790">
    <property type="protein sequence ID" value="JAB56081.1"/>
    <property type="molecule type" value="mRNA"/>
</dbReference>
<evidence type="ECO:0000256" key="6">
    <source>
        <dbReference type="ARBA" id="ARBA00076468"/>
    </source>
</evidence>
<proteinExistence type="evidence at transcript level"/>
<dbReference type="PANTHER" id="PTHR24258">
    <property type="entry name" value="SERINE PROTEASE-RELATED"/>
    <property type="match status" value="1"/>
</dbReference>
<comment type="similarity">
    <text evidence="4">Belongs to the peptidase S1 family. CLIP subfamily.</text>
</comment>
<dbReference type="Pfam" id="PF00089">
    <property type="entry name" value="Trypsin"/>
    <property type="match status" value="1"/>
</dbReference>
<dbReference type="PANTHER" id="PTHR24258:SF129">
    <property type="entry name" value="LP15124P-RELATED"/>
    <property type="match status" value="1"/>
</dbReference>
<comment type="subcellular location">
    <subcellularLocation>
        <location evidence="1">Secreted</location>
    </subcellularLocation>
</comment>
<dbReference type="InterPro" id="IPR041515">
    <property type="entry name" value="PPAF-2-like_Clip"/>
</dbReference>
<protein>
    <recommendedName>
        <fullName evidence="5">Phenoloxidase-activating factor 2</fullName>
    </recommendedName>
    <alternativeName>
        <fullName evidence="6">Prophenoloxidase-activating factor II</fullName>
    </alternativeName>
</protein>
<evidence type="ECO:0000256" key="1">
    <source>
        <dbReference type="ARBA" id="ARBA00004613"/>
    </source>
</evidence>
<keyword evidence="3" id="KW-1015">Disulfide bond</keyword>
<dbReference type="CDD" id="cd00190">
    <property type="entry name" value="Tryp_SPc"/>
    <property type="match status" value="1"/>
</dbReference>
<organism evidence="9">
    <name type="scientific">Corethrella appendiculata</name>
    <dbReference type="NCBI Taxonomy" id="1370023"/>
    <lineage>
        <taxon>Eukaryota</taxon>
        <taxon>Metazoa</taxon>
        <taxon>Ecdysozoa</taxon>
        <taxon>Arthropoda</taxon>
        <taxon>Hexapoda</taxon>
        <taxon>Insecta</taxon>
        <taxon>Pterygota</taxon>
        <taxon>Neoptera</taxon>
        <taxon>Endopterygota</taxon>
        <taxon>Diptera</taxon>
        <taxon>Nematocera</taxon>
        <taxon>Culicoidea</taxon>
        <taxon>Chaoboridae</taxon>
        <taxon>Corethrella</taxon>
    </lineage>
</organism>